<keyword evidence="15" id="KW-1185">Reference proteome</keyword>
<comment type="similarity">
    <text evidence="4 5">Belongs to the universal ribosomal protein uS15 family.</text>
</comment>
<dbReference type="GO" id="GO:0019843">
    <property type="term" value="F:rRNA binding"/>
    <property type="evidence" value="ECO:0007669"/>
    <property type="project" value="UniProtKB-UniRule"/>
</dbReference>
<dbReference type="KEGG" id="aos:AXE84_09490"/>
<dbReference type="Proteomes" id="UP000186394">
    <property type="component" value="Unassembled WGS sequence"/>
</dbReference>
<protein>
    <recommendedName>
        <fullName evidence="4">Small ribosomal subunit protein uS15</fullName>
    </recommendedName>
</protein>
<dbReference type="Gene3D" id="1.10.287.10">
    <property type="entry name" value="S15/NS1, RNA-binding"/>
    <property type="match status" value="1"/>
</dbReference>
<evidence type="ECO:0000313" key="11">
    <source>
        <dbReference type="EMBL" id="OLO70740.1"/>
    </source>
</evidence>
<evidence type="ECO:0000313" key="8">
    <source>
        <dbReference type="EMBL" id="MEA1305452.1"/>
    </source>
</evidence>
<dbReference type="Gene3D" id="6.10.250.3130">
    <property type="match status" value="1"/>
</dbReference>
<dbReference type="EMBL" id="JAMZMH010000004">
    <property type="protein sequence ID" value="MDT0248417.1"/>
    <property type="molecule type" value="Genomic_DNA"/>
</dbReference>
<evidence type="ECO:0000256" key="3">
    <source>
        <dbReference type="ARBA" id="ARBA00064542"/>
    </source>
</evidence>
<dbReference type="InterPro" id="IPR009068">
    <property type="entry name" value="uS15_NS1_RNA-bd_sf"/>
</dbReference>
<dbReference type="EMBL" id="MSKM01000027">
    <property type="protein sequence ID" value="OLO52823.1"/>
    <property type="molecule type" value="Genomic_DNA"/>
</dbReference>
<reference evidence="7" key="2">
    <citation type="submission" date="2022-06" db="EMBL/GenBank/DDBJ databases">
        <title>Draft Genome Sequences of Three Actinomyces oris Strains, Isolated from Healthy Human Feces.</title>
        <authorList>
            <person name="Ye Y."/>
            <person name="Liu C."/>
            <person name="Zhao J."/>
            <person name="Xu J."/>
            <person name="Huang H."/>
            <person name="Wang B."/>
            <person name="Wei J."/>
            <person name="Jing X."/>
        </authorList>
    </citation>
    <scope>NUCLEOTIDE SEQUENCE</scope>
    <source>
        <strain evidence="7">CNGBCC1803368</strain>
    </source>
</reference>
<dbReference type="GO" id="GO:0003735">
    <property type="term" value="F:structural constituent of ribosome"/>
    <property type="evidence" value="ECO:0007669"/>
    <property type="project" value="InterPro"/>
</dbReference>
<keyword evidence="4 6" id="KW-0699">rRNA-binding</keyword>
<evidence type="ECO:0000313" key="10">
    <source>
        <dbReference type="EMBL" id="OLO52823.1"/>
    </source>
</evidence>
<dbReference type="STRING" id="544580.AXE84_09490"/>
<comment type="caution">
    <text evidence="10">The sequence shown here is derived from an EMBL/GenBank/DDBJ whole genome shotgun (WGS) entry which is preliminary data.</text>
</comment>
<dbReference type="Pfam" id="PF00312">
    <property type="entry name" value="Ribosomal_S15"/>
    <property type="match status" value="1"/>
</dbReference>
<dbReference type="PANTHER" id="PTHR23321">
    <property type="entry name" value="RIBOSOMAL PROTEIN S15, BACTERIAL AND ORGANELLAR"/>
    <property type="match status" value="1"/>
</dbReference>
<evidence type="ECO:0000256" key="2">
    <source>
        <dbReference type="ARBA" id="ARBA00023274"/>
    </source>
</evidence>
<keyword evidence="2 4" id="KW-0687">Ribonucleoprotein</keyword>
<evidence type="ECO:0000313" key="14">
    <source>
        <dbReference type="Proteomes" id="UP000186394"/>
    </source>
</evidence>
<sequence length="89" mass="10408">MSVTAERKQEIIAEYATHEGDTGSPEVQVAILTERISNLTEHFKGHAHDHHSRRGLYLLIGKRRRLLDYLMKEDIERYRALIARLGIRR</sequence>
<dbReference type="SMART" id="SM01387">
    <property type="entry name" value="Ribosomal_S15"/>
    <property type="match status" value="1"/>
</dbReference>
<dbReference type="RefSeq" id="WP_010613637.1">
    <property type="nucleotide sequence ID" value="NZ_CALJNX010000075.1"/>
</dbReference>
<dbReference type="OrthoDB" id="9799262at2"/>
<dbReference type="EMBL" id="MSKL01000029">
    <property type="protein sequence ID" value="OLO47823.1"/>
    <property type="molecule type" value="Genomic_DNA"/>
</dbReference>
<dbReference type="NCBIfam" id="TIGR00952">
    <property type="entry name" value="S15_bact"/>
    <property type="match status" value="1"/>
</dbReference>
<keyword evidence="4 6" id="KW-0694">RNA-binding</keyword>
<dbReference type="HAMAP" id="MF_01343_B">
    <property type="entry name" value="Ribosomal_uS15_B"/>
    <property type="match status" value="1"/>
</dbReference>
<dbReference type="Proteomes" id="UP000185963">
    <property type="component" value="Unassembled WGS sequence"/>
</dbReference>
<gene>
    <name evidence="4 7" type="primary">rpsO</name>
    <name evidence="11" type="ORF">BKH20_05875</name>
    <name evidence="10" type="ORF">BKH27_08385</name>
    <name evidence="9" type="ORF">BKH28_11445</name>
    <name evidence="8" type="ORF">QU665_10315</name>
    <name evidence="7" type="ORF">RMW62_04895</name>
</gene>
<comment type="function">
    <text evidence="4">Forms an intersubunit bridge (bridge B4) with the 23S rRNA of the 50S subunit in the ribosome.</text>
</comment>
<organism evidence="10 12">
    <name type="scientific">Actinomyces oris</name>
    <dbReference type="NCBI Taxonomy" id="544580"/>
    <lineage>
        <taxon>Bacteria</taxon>
        <taxon>Bacillati</taxon>
        <taxon>Actinomycetota</taxon>
        <taxon>Actinomycetes</taxon>
        <taxon>Actinomycetales</taxon>
        <taxon>Actinomycetaceae</taxon>
        <taxon>Actinomyces</taxon>
    </lineage>
</organism>
<dbReference type="GO" id="GO:0006412">
    <property type="term" value="P:translation"/>
    <property type="evidence" value="ECO:0007669"/>
    <property type="project" value="UniProtKB-UniRule"/>
</dbReference>
<evidence type="ECO:0000313" key="15">
    <source>
        <dbReference type="Proteomes" id="UP001289581"/>
    </source>
</evidence>
<dbReference type="GO" id="GO:0022627">
    <property type="term" value="C:cytosolic small ribosomal subunit"/>
    <property type="evidence" value="ECO:0007669"/>
    <property type="project" value="TreeGrafter"/>
</dbReference>
<dbReference type="Proteomes" id="UP000185772">
    <property type="component" value="Unassembled WGS sequence"/>
</dbReference>
<reference evidence="8 15" key="3">
    <citation type="submission" date="2023-06" db="EMBL/GenBank/DDBJ databases">
        <title>Actinomyces orist ORNL 0101 HMT-893 genome.</title>
        <authorList>
            <person name="Johnston C.D."/>
            <person name="Chen T."/>
            <person name="Dewhirst F.E."/>
        </authorList>
    </citation>
    <scope>NUCLEOTIDE SEQUENCE [LARGE SCALE GENOMIC DNA]</scope>
    <source>
        <strain evidence="8 15">ORNL 0101</strain>
    </source>
</reference>
<evidence type="ECO:0000313" key="12">
    <source>
        <dbReference type="Proteomes" id="UP000185772"/>
    </source>
</evidence>
<dbReference type="EMBL" id="JAXBCZ010000002">
    <property type="protein sequence ID" value="MEA1305452.1"/>
    <property type="molecule type" value="Genomic_DNA"/>
</dbReference>
<dbReference type="FunFam" id="1.10.287.10:FF:000002">
    <property type="entry name" value="30S ribosomal protein S15"/>
    <property type="match status" value="1"/>
</dbReference>
<keyword evidence="1 4" id="KW-0689">Ribosomal protein</keyword>
<evidence type="ECO:0000313" key="13">
    <source>
        <dbReference type="Proteomes" id="UP000185963"/>
    </source>
</evidence>
<dbReference type="InterPro" id="IPR000589">
    <property type="entry name" value="Ribosomal_uS15"/>
</dbReference>
<dbReference type="PANTHER" id="PTHR23321:SF26">
    <property type="entry name" value="SMALL RIBOSOMAL SUBUNIT PROTEIN US15M"/>
    <property type="match status" value="1"/>
</dbReference>
<proteinExistence type="inferred from homology"/>
<dbReference type="PROSITE" id="PS00362">
    <property type="entry name" value="RIBOSOMAL_S15"/>
    <property type="match status" value="1"/>
</dbReference>
<dbReference type="Proteomes" id="UP001289581">
    <property type="component" value="Unassembled WGS sequence"/>
</dbReference>
<dbReference type="EMBL" id="MSKS01000016">
    <property type="protein sequence ID" value="OLO70740.1"/>
    <property type="molecule type" value="Genomic_DNA"/>
</dbReference>
<evidence type="ECO:0000256" key="5">
    <source>
        <dbReference type="RuleBase" id="RU003919"/>
    </source>
</evidence>
<reference evidence="12 13" key="1">
    <citation type="submission" date="2016-12" db="EMBL/GenBank/DDBJ databases">
        <title>Genomic comparison of strains in the 'Actinomyces naeslundii' group.</title>
        <authorList>
            <person name="Mughal S.R."/>
            <person name="Do T."/>
            <person name="Gilbert S.C."/>
            <person name="Witherden E.A."/>
            <person name="Didelot X."/>
            <person name="Beighton D."/>
        </authorList>
    </citation>
    <scope>NUCLEOTIDE SEQUENCE [LARGE SCALE GENOMIC DNA]</scope>
    <source>
        <strain evidence="10 12">MMRCO6-1</strain>
        <strain evidence="9 14">P6N</strain>
        <strain evidence="11 13">WE8B-23</strain>
    </source>
</reference>
<evidence type="ECO:0000256" key="6">
    <source>
        <dbReference type="RuleBase" id="RU004524"/>
    </source>
</evidence>
<dbReference type="AlphaFoldDB" id="A0A0X8K349"/>
<accession>A0A0X8K349</accession>
<dbReference type="CDD" id="cd00353">
    <property type="entry name" value="Ribosomal_S15p_S13e"/>
    <property type="match status" value="1"/>
</dbReference>
<evidence type="ECO:0000256" key="1">
    <source>
        <dbReference type="ARBA" id="ARBA00022980"/>
    </source>
</evidence>
<comment type="subunit">
    <text evidence="3 4">Part of the 30S ribosomal subunit. Forms a bridge to the 50S subunit in the 70S ribosome, contacting the 23S rRNA.</text>
</comment>
<dbReference type="InterPro" id="IPR005290">
    <property type="entry name" value="Ribosomal_uS15_bac-type"/>
</dbReference>
<name>A0A0X8K349_9ACTO</name>
<evidence type="ECO:0000313" key="9">
    <source>
        <dbReference type="EMBL" id="OLO47823.1"/>
    </source>
</evidence>
<evidence type="ECO:0000256" key="4">
    <source>
        <dbReference type="HAMAP-Rule" id="MF_01343"/>
    </source>
</evidence>
<comment type="function">
    <text evidence="4 6">One of the primary rRNA binding proteins, it binds directly to 16S rRNA where it helps nucleate assembly of the platform of the 30S subunit by binding and bridging several RNA helices of the 16S rRNA.</text>
</comment>
<dbReference type="Proteomes" id="UP001180729">
    <property type="component" value="Unassembled WGS sequence"/>
</dbReference>
<dbReference type="SUPFAM" id="SSF47060">
    <property type="entry name" value="S15/NS1 RNA-binding domain"/>
    <property type="match status" value="1"/>
</dbReference>
<evidence type="ECO:0000313" key="7">
    <source>
        <dbReference type="EMBL" id="MDT0248417.1"/>
    </source>
</evidence>